<evidence type="ECO:0000313" key="5">
    <source>
        <dbReference type="Proteomes" id="UP000183071"/>
    </source>
</evidence>
<keyword evidence="5" id="KW-1185">Reference proteome</keyword>
<feature type="transmembrane region" description="Helical" evidence="1">
    <location>
        <begin position="37"/>
        <end position="54"/>
    </location>
</feature>
<name>A0A0M9CHL6_9FLAO</name>
<feature type="transmembrane region" description="Helical" evidence="1">
    <location>
        <begin position="651"/>
        <end position="668"/>
    </location>
</feature>
<keyword evidence="1" id="KW-0812">Transmembrane</keyword>
<dbReference type="PATRIC" id="fig|1300348.6.peg.2234"/>
<dbReference type="STRING" id="1300348.I602_2233"/>
<gene>
    <name evidence="2" type="ORF">I602_2233</name>
    <name evidence="3" type="ORF">SAMN05444353_2007</name>
</gene>
<keyword evidence="1" id="KW-1133">Transmembrane helix</keyword>
<comment type="caution">
    <text evidence="2">The sequence shown here is derived from an EMBL/GenBank/DDBJ whole genome shotgun (WGS) entry which is preliminary data.</text>
</comment>
<protein>
    <recommendedName>
        <fullName evidence="6">VWA domain-containing protein</fullName>
    </recommendedName>
</protein>
<reference evidence="3 5" key="2">
    <citation type="submission" date="2016-10" db="EMBL/GenBank/DDBJ databases">
        <authorList>
            <person name="Varghese N."/>
            <person name="Submissions S."/>
        </authorList>
    </citation>
    <scope>NUCLEOTIDE SEQUENCE [LARGE SCALE GENOMIC DNA]</scope>
    <source>
        <strain evidence="3 5">DSW-5</strain>
    </source>
</reference>
<dbReference type="PANTHER" id="PTHR37947:SF1">
    <property type="entry name" value="BLL2462 PROTEIN"/>
    <property type="match status" value="1"/>
</dbReference>
<dbReference type="EMBL" id="LGBR01000001">
    <property type="protein sequence ID" value="KOY52673.1"/>
    <property type="molecule type" value="Genomic_DNA"/>
</dbReference>
<keyword evidence="1" id="KW-0472">Membrane</keyword>
<evidence type="ECO:0000313" key="2">
    <source>
        <dbReference type="EMBL" id="KOY52673.1"/>
    </source>
</evidence>
<evidence type="ECO:0000313" key="4">
    <source>
        <dbReference type="Proteomes" id="UP000037716"/>
    </source>
</evidence>
<evidence type="ECO:0000313" key="3">
    <source>
        <dbReference type="EMBL" id="SEE50127.1"/>
    </source>
</evidence>
<feature type="transmembrane region" description="Helical" evidence="1">
    <location>
        <begin position="6"/>
        <end position="25"/>
    </location>
</feature>
<dbReference type="Proteomes" id="UP000037716">
    <property type="component" value="Unassembled WGS sequence"/>
</dbReference>
<dbReference type="PANTHER" id="PTHR37947">
    <property type="entry name" value="BLL2462 PROTEIN"/>
    <property type="match status" value="1"/>
</dbReference>
<organism evidence="2 4">
    <name type="scientific">Polaribacter dokdonensis DSW-5</name>
    <dbReference type="NCBI Taxonomy" id="1300348"/>
    <lineage>
        <taxon>Bacteria</taxon>
        <taxon>Pseudomonadati</taxon>
        <taxon>Bacteroidota</taxon>
        <taxon>Flavobacteriia</taxon>
        <taxon>Flavobacteriales</taxon>
        <taxon>Flavobacteriaceae</taxon>
    </lineage>
</organism>
<proteinExistence type="predicted"/>
<dbReference type="Proteomes" id="UP000183071">
    <property type="component" value="Unassembled WGS sequence"/>
</dbReference>
<dbReference type="OrthoDB" id="9763076at2"/>
<dbReference type="RefSeq" id="WP_053974759.1">
    <property type="nucleotide sequence ID" value="NZ_FNUE01000002.1"/>
</dbReference>
<evidence type="ECO:0008006" key="6">
    <source>
        <dbReference type="Google" id="ProtNLM"/>
    </source>
</evidence>
<dbReference type="AlphaFoldDB" id="A0A0M9CHL6"/>
<reference evidence="2 4" key="1">
    <citation type="submission" date="2015-07" db="EMBL/GenBank/DDBJ databases">
        <title>Genome of Polaribacter dokdonenesis DSW-5, isolated from seawater off Dokdo in Korea.</title>
        <authorList>
            <person name="Yoon K."/>
            <person name="Song J.Y."/>
            <person name="Kim J.F."/>
        </authorList>
    </citation>
    <scope>NUCLEOTIDE SEQUENCE [LARGE SCALE GENOMIC DNA]</scope>
    <source>
        <strain evidence="2 4">DSW-5</strain>
    </source>
</reference>
<accession>A0A0M9CHL6</accession>
<evidence type="ECO:0000256" key="1">
    <source>
        <dbReference type="SAM" id="Phobius"/>
    </source>
</evidence>
<dbReference type="EMBL" id="FNUE01000002">
    <property type="protein sequence ID" value="SEE50127.1"/>
    <property type="molecule type" value="Genomic_DNA"/>
</dbReference>
<sequence length="675" mass="77639">MTSFTYFLIALALIFSAIIAFMQYLYKVNDRTTIPKILFFLKALSLFLLLILLINPKIERTKITNEKPILSLLIDNSSSITYFQEGEHVKELINKLENNAALTNKFSIEKFSFGENLTVLDSLNFNDVNTDISRSIQELNELQKNIKAPIVLITDGNQTKGLDYSFIKSKQAIYPIVVGDTTKYEDLSISQVNVNKYSYINNKFPVEIILNYFGENNINSPIAISKNGKRLFRKNVNFSKTKRSVTLQTEFESISEGLQYYTVSIGKLNNEKNISNNSKSFSIEVINEQTKIALITSTIHPDIGALKKAIETSKQRSLEIIPIDKFKGDIKDYQLVILYQPTNQFVSLLNQLKDSESNFWLISGSKTNWNFINRNNLGISKNAINQTENFGAIFNDGFLTFLQEDINFNNLPPLTDKFGDITVLGEKQTLIYQNINGVATNQPLFTFLENNNVKKGFLLGEGIWKWRAASFLNTNSFEEFDNFIGNIVQYLASNKKRNRLEVNIESIYPSNSRIKIAAFYTDKNYRFDDRANLEIKIKNTQNQEVTTFPFSLINNSYQAEIDNLPSGDYTYDVSVSNQKIKRSGRFKVSEFQIEQQFTNANDKKLKKLASNSKGKLFYKDKADNLIEDLVQDEGYYTIQKSKKTEENLINWKWLLFIIVGLFSVEWFIRKYHGKI</sequence>